<dbReference type="InterPro" id="IPR005177">
    <property type="entry name" value="Kinase-pyrophosphorylase"/>
</dbReference>
<organism evidence="6 7">
    <name type="scientific">Pedococcus bigeumensis</name>
    <dbReference type="NCBI Taxonomy" id="433644"/>
    <lineage>
        <taxon>Bacteria</taxon>
        <taxon>Bacillati</taxon>
        <taxon>Actinomycetota</taxon>
        <taxon>Actinomycetes</taxon>
        <taxon>Micrococcales</taxon>
        <taxon>Intrasporangiaceae</taxon>
        <taxon>Pedococcus</taxon>
    </lineage>
</organism>
<evidence type="ECO:0000256" key="5">
    <source>
        <dbReference type="HAMAP-Rule" id="MF_01062"/>
    </source>
</evidence>
<gene>
    <name evidence="6" type="ORF">EAH86_16175</name>
</gene>
<dbReference type="OrthoDB" id="3171473at2"/>
<protein>
    <recommendedName>
        <fullName evidence="5">Putative phosphoenolpyruvate synthase regulatory protein</fullName>
        <shortName evidence="5">PEP synthase regulatory protein</shortName>
        <shortName evidence="5">PSRP</shortName>
        <ecNumber evidence="5">2.7.11.33</ecNumber>
        <ecNumber evidence="5">2.7.4.28</ecNumber>
    </recommendedName>
    <alternativeName>
        <fullName evidence="5">Pyruvate, water dikinase regulatory protein</fullName>
    </alternativeName>
</protein>
<proteinExistence type="inferred from homology"/>
<sequence>MVDLTDERCQRSAATRKRATPGVWDIGAVDELAAPPTPVFFLAGGTGISAETLGNMMLQQFPSVSFTRRKIPFITTVEQAQQVVEELDAAVTDSVMPLVFSTVSAEDIREELQKTDCAFIDLFGSHLDTVERVLHVNATHGVGALHGVGDKGRYDARMKAIEFAMEHDDGASLRNLEQADLILVAPSRCGKTPTSMYLALQHGLKVANYPLVDEDFDAGGIPRPIRGLVAKCYGLLSTPARLSQVRTERRPASKYASLAQCSFELRRAEALYRANRIPSINSASMSVEEMAAVIMQTSRLGNLA</sequence>
<keyword evidence="2 5" id="KW-0808">Transferase</keyword>
<dbReference type="GO" id="GO:0004674">
    <property type="term" value="F:protein serine/threonine kinase activity"/>
    <property type="evidence" value="ECO:0007669"/>
    <property type="project" value="UniProtKB-UniRule"/>
</dbReference>
<name>A0A502CSH2_9MICO</name>
<accession>A0A502CSH2</accession>
<dbReference type="AlphaFoldDB" id="A0A502CSH2"/>
<dbReference type="GO" id="GO:0016776">
    <property type="term" value="F:phosphotransferase activity, phosphate group as acceptor"/>
    <property type="evidence" value="ECO:0007669"/>
    <property type="project" value="UniProtKB-UniRule"/>
</dbReference>
<dbReference type="InterPro" id="IPR026530">
    <property type="entry name" value="PSRP"/>
</dbReference>
<dbReference type="HAMAP" id="MF_01062">
    <property type="entry name" value="PSRP"/>
    <property type="match status" value="1"/>
</dbReference>
<dbReference type="Pfam" id="PF03618">
    <property type="entry name" value="Kinase-PPPase"/>
    <property type="match status" value="1"/>
</dbReference>
<comment type="catalytic activity">
    <reaction evidence="5">
        <text>[pyruvate, water dikinase] + ADP = [pyruvate, water dikinase]-phosphate + AMP + H(+)</text>
        <dbReference type="Rhea" id="RHEA:46020"/>
        <dbReference type="Rhea" id="RHEA-COMP:11425"/>
        <dbReference type="Rhea" id="RHEA-COMP:11426"/>
        <dbReference type="ChEBI" id="CHEBI:15378"/>
        <dbReference type="ChEBI" id="CHEBI:43176"/>
        <dbReference type="ChEBI" id="CHEBI:68546"/>
        <dbReference type="ChEBI" id="CHEBI:456215"/>
        <dbReference type="ChEBI" id="CHEBI:456216"/>
        <dbReference type="EC" id="2.7.11.33"/>
    </reaction>
</comment>
<dbReference type="EC" id="2.7.4.28" evidence="5"/>
<dbReference type="GO" id="GO:0005524">
    <property type="term" value="F:ATP binding"/>
    <property type="evidence" value="ECO:0007669"/>
    <property type="project" value="InterPro"/>
</dbReference>
<dbReference type="EMBL" id="RCZM01000005">
    <property type="protein sequence ID" value="TPG15059.1"/>
    <property type="molecule type" value="Genomic_DNA"/>
</dbReference>
<dbReference type="GO" id="GO:0043531">
    <property type="term" value="F:ADP binding"/>
    <property type="evidence" value="ECO:0007669"/>
    <property type="project" value="UniProtKB-UniRule"/>
</dbReference>
<comment type="caution">
    <text evidence="6">The sequence shown here is derived from an EMBL/GenBank/DDBJ whole genome shotgun (WGS) entry which is preliminary data.</text>
</comment>
<dbReference type="EC" id="2.7.11.33" evidence="5"/>
<dbReference type="PANTHER" id="PTHR31756">
    <property type="entry name" value="PYRUVATE, PHOSPHATE DIKINASE REGULATORY PROTEIN 1, CHLOROPLASTIC"/>
    <property type="match status" value="1"/>
</dbReference>
<evidence type="ECO:0000313" key="7">
    <source>
        <dbReference type="Proteomes" id="UP000317722"/>
    </source>
</evidence>
<comment type="similarity">
    <text evidence="5">Belongs to the pyruvate, phosphate/water dikinase regulatory protein family. PSRP subfamily.</text>
</comment>
<keyword evidence="7" id="KW-1185">Reference proteome</keyword>
<keyword evidence="3 5" id="KW-0547">Nucleotide-binding</keyword>
<dbReference type="Proteomes" id="UP000317722">
    <property type="component" value="Unassembled WGS sequence"/>
</dbReference>
<evidence type="ECO:0000256" key="3">
    <source>
        <dbReference type="ARBA" id="ARBA00022741"/>
    </source>
</evidence>
<dbReference type="PANTHER" id="PTHR31756:SF3">
    <property type="entry name" value="PYRUVATE, PHOSPHATE DIKINASE REGULATORY PROTEIN 1, CHLOROPLASTIC"/>
    <property type="match status" value="1"/>
</dbReference>
<reference evidence="6 7" key="1">
    <citation type="journal article" date="2019" name="Environ. Microbiol.">
        <title>Species interactions and distinct microbial communities in high Arctic permafrost affected cryosols are associated with the CH4 and CO2 gas fluxes.</title>
        <authorList>
            <person name="Altshuler I."/>
            <person name="Hamel J."/>
            <person name="Turney S."/>
            <person name="Magnuson E."/>
            <person name="Levesque R."/>
            <person name="Greer C."/>
            <person name="Whyte L.G."/>
        </authorList>
    </citation>
    <scope>NUCLEOTIDE SEQUENCE [LARGE SCALE GENOMIC DNA]</scope>
    <source>
        <strain evidence="6 7">S9.3A</strain>
    </source>
</reference>
<dbReference type="NCBIfam" id="NF003742">
    <property type="entry name" value="PRK05339.1"/>
    <property type="match status" value="1"/>
</dbReference>
<keyword evidence="4 5" id="KW-0418">Kinase</keyword>
<keyword evidence="1 5" id="KW-0723">Serine/threonine-protein kinase</keyword>
<evidence type="ECO:0000313" key="6">
    <source>
        <dbReference type="EMBL" id="TPG15059.1"/>
    </source>
</evidence>
<evidence type="ECO:0000256" key="1">
    <source>
        <dbReference type="ARBA" id="ARBA00022527"/>
    </source>
</evidence>
<feature type="binding site" evidence="5">
    <location>
        <begin position="185"/>
        <end position="192"/>
    </location>
    <ligand>
        <name>ADP</name>
        <dbReference type="ChEBI" id="CHEBI:456216"/>
    </ligand>
</feature>
<comment type="function">
    <text evidence="5">Bifunctional serine/threonine kinase and phosphorylase involved in the regulation of the phosphoenolpyruvate synthase (PEPS) by catalyzing its phosphorylation/dephosphorylation.</text>
</comment>
<evidence type="ECO:0000256" key="4">
    <source>
        <dbReference type="ARBA" id="ARBA00022777"/>
    </source>
</evidence>
<comment type="catalytic activity">
    <reaction evidence="5">
        <text>[pyruvate, water dikinase]-phosphate + phosphate + H(+) = [pyruvate, water dikinase] + diphosphate</text>
        <dbReference type="Rhea" id="RHEA:48580"/>
        <dbReference type="Rhea" id="RHEA-COMP:11425"/>
        <dbReference type="Rhea" id="RHEA-COMP:11426"/>
        <dbReference type="ChEBI" id="CHEBI:15378"/>
        <dbReference type="ChEBI" id="CHEBI:33019"/>
        <dbReference type="ChEBI" id="CHEBI:43176"/>
        <dbReference type="ChEBI" id="CHEBI:43474"/>
        <dbReference type="ChEBI" id="CHEBI:68546"/>
        <dbReference type="EC" id="2.7.4.28"/>
    </reaction>
</comment>
<evidence type="ECO:0000256" key="2">
    <source>
        <dbReference type="ARBA" id="ARBA00022679"/>
    </source>
</evidence>